<dbReference type="Proteomes" id="UP000595691">
    <property type="component" value="Chromosome"/>
</dbReference>
<gene>
    <name evidence="1" type="ORF">I5776_13985</name>
</gene>
<accession>A0ABX7E1E6</accession>
<dbReference type="RefSeq" id="WP_202777002.1">
    <property type="nucleotide sequence ID" value="NZ_CP065425.1"/>
</dbReference>
<keyword evidence="2" id="KW-1185">Reference proteome</keyword>
<evidence type="ECO:0000313" key="2">
    <source>
        <dbReference type="Proteomes" id="UP000595691"/>
    </source>
</evidence>
<sequence>MSEIDKVQLAKEKLMDLGISGEVAETLAETIIDGSNPSVNSHAQGGRGGHAINLTYVDNYSTLMLVYTFLLNSLDNKDESSLLNKSLLTTLQTVINEQQKYRDAFLDAIRHLNKY</sequence>
<name>A0ABX7E1E6_9BACI</name>
<evidence type="ECO:0000313" key="1">
    <source>
        <dbReference type="EMBL" id="QQZ08182.1"/>
    </source>
</evidence>
<proteinExistence type="predicted"/>
<reference evidence="1 2" key="1">
    <citation type="submission" date="2020-11" db="EMBL/GenBank/DDBJ databases">
        <title>Taxonomic evaluation of the Bacillus sporothermodurans group of bacteria based on whole genome sequences.</title>
        <authorList>
            <person name="Fiedler G."/>
            <person name="Herbstmann A.-D."/>
            <person name="Doll E."/>
            <person name="Wenning M."/>
            <person name="Brinks E."/>
            <person name="Kabisch J."/>
            <person name="Breitenwieser F."/>
            <person name="Lappann M."/>
            <person name="Boehnlein C."/>
            <person name="Franz C."/>
        </authorList>
    </citation>
    <scope>NUCLEOTIDE SEQUENCE [LARGE SCALE GENOMIC DNA]</scope>
    <source>
        <strain evidence="1 2">JCM 19841</strain>
    </source>
</reference>
<organism evidence="1 2">
    <name type="scientific">Heyndrickxia vini</name>
    <dbReference type="NCBI Taxonomy" id="1476025"/>
    <lineage>
        <taxon>Bacteria</taxon>
        <taxon>Bacillati</taxon>
        <taxon>Bacillota</taxon>
        <taxon>Bacilli</taxon>
        <taxon>Bacillales</taxon>
        <taxon>Bacillaceae</taxon>
        <taxon>Heyndrickxia</taxon>
    </lineage>
</organism>
<protein>
    <submittedName>
        <fullName evidence="1">Uncharacterized protein</fullName>
    </submittedName>
</protein>
<dbReference type="EMBL" id="CP065425">
    <property type="protein sequence ID" value="QQZ08182.1"/>
    <property type="molecule type" value="Genomic_DNA"/>
</dbReference>